<feature type="compositionally biased region" description="Polar residues" evidence="1">
    <location>
        <begin position="166"/>
        <end position="178"/>
    </location>
</feature>
<comment type="caution">
    <text evidence="2">The sequence shown here is derived from an EMBL/GenBank/DDBJ whole genome shotgun (WGS) entry which is preliminary data.</text>
</comment>
<accession>Q0F392</accession>
<gene>
    <name evidence="2" type="ORF">SPV1_04493</name>
</gene>
<proteinExistence type="predicted"/>
<reference evidence="2 3" key="1">
    <citation type="submission" date="2006-09" db="EMBL/GenBank/DDBJ databases">
        <authorList>
            <person name="Emerson D."/>
            <person name="Ferriera S."/>
            <person name="Johnson J."/>
            <person name="Kravitz S."/>
            <person name="Halpern A."/>
            <person name="Remington K."/>
            <person name="Beeson K."/>
            <person name="Tran B."/>
            <person name="Rogers Y.-H."/>
            <person name="Friedman R."/>
            <person name="Venter J.C."/>
        </authorList>
    </citation>
    <scope>NUCLEOTIDE SEQUENCE [LARGE SCALE GENOMIC DNA]</scope>
    <source>
        <strain evidence="2 3">PV-1</strain>
    </source>
</reference>
<evidence type="ECO:0000313" key="3">
    <source>
        <dbReference type="Proteomes" id="UP000005297"/>
    </source>
</evidence>
<evidence type="ECO:0000313" key="2">
    <source>
        <dbReference type="EMBL" id="EAU56049.1"/>
    </source>
</evidence>
<evidence type="ECO:0008006" key="4">
    <source>
        <dbReference type="Google" id="ProtNLM"/>
    </source>
</evidence>
<dbReference type="HOGENOM" id="CLU_1508867_0_0_0"/>
<dbReference type="InParanoid" id="Q0F392"/>
<dbReference type="EMBL" id="AATS01000001">
    <property type="protein sequence ID" value="EAU56049.1"/>
    <property type="molecule type" value="Genomic_DNA"/>
</dbReference>
<keyword evidence="3" id="KW-1185">Reference proteome</keyword>
<dbReference type="AlphaFoldDB" id="Q0F392"/>
<name>Q0F392_9PROT</name>
<evidence type="ECO:0000256" key="1">
    <source>
        <dbReference type="SAM" id="MobiDB-lite"/>
    </source>
</evidence>
<dbReference type="PROSITE" id="PS51257">
    <property type="entry name" value="PROKAR_LIPOPROTEIN"/>
    <property type="match status" value="1"/>
</dbReference>
<dbReference type="Proteomes" id="UP000005297">
    <property type="component" value="Unassembled WGS sequence"/>
</dbReference>
<sequence length="178" mass="19291">MKEGIVNKLGLASAVIVGVFASCIGFPVTKADEMYQCKGPGKFDTPVWQDIPCKAGEEVEHRKLHDYSKEDASTVGHGQFTAAQASEFIRFRKVAVGMSKQDVLKSWGEPGKTNITLSGTGKSEQLVYDQYKDTPVINMDEKGIVSSINYSTAKESEAKPGKSLGTVRTSGFGQYNSL</sequence>
<protein>
    <recommendedName>
        <fullName evidence="4">Lipoprotein</fullName>
    </recommendedName>
</protein>
<feature type="region of interest" description="Disordered" evidence="1">
    <location>
        <begin position="155"/>
        <end position="178"/>
    </location>
</feature>
<organism evidence="2 3">
    <name type="scientific">Mariprofundus ferrooxydans PV-1</name>
    <dbReference type="NCBI Taxonomy" id="314345"/>
    <lineage>
        <taxon>Bacteria</taxon>
        <taxon>Pseudomonadati</taxon>
        <taxon>Pseudomonadota</taxon>
        <taxon>Candidatius Mariprofundia</taxon>
        <taxon>Mariprofundales</taxon>
        <taxon>Mariprofundaceae</taxon>
        <taxon>Mariprofundus</taxon>
    </lineage>
</organism>
<dbReference type="STRING" id="314344.AL013_12025"/>